<reference evidence="9" key="1">
    <citation type="submission" date="2020-10" db="EMBL/GenBank/DDBJ databases">
        <authorList>
            <person name="Gilroy R."/>
        </authorList>
    </citation>
    <scope>NUCLEOTIDE SEQUENCE</scope>
    <source>
        <strain evidence="9">11159</strain>
    </source>
</reference>
<dbReference type="InterPro" id="IPR015854">
    <property type="entry name" value="ABC_transpr_LolD-like"/>
</dbReference>
<dbReference type="Pfam" id="PF00005">
    <property type="entry name" value="ABC_tran"/>
    <property type="match status" value="1"/>
</dbReference>
<dbReference type="EMBL" id="JADIMY010000058">
    <property type="protein sequence ID" value="MBO8427445.1"/>
    <property type="molecule type" value="Genomic_DNA"/>
</dbReference>
<protein>
    <submittedName>
        <fullName evidence="9">ATP-binding cassette domain-containing protein</fullName>
    </submittedName>
</protein>
<keyword evidence="3 6" id="KW-0812">Transmembrane</keyword>
<evidence type="ECO:0000259" key="7">
    <source>
        <dbReference type="Pfam" id="PF00005"/>
    </source>
</evidence>
<dbReference type="GO" id="GO:0022857">
    <property type="term" value="F:transmembrane transporter activity"/>
    <property type="evidence" value="ECO:0007669"/>
    <property type="project" value="TreeGrafter"/>
</dbReference>
<dbReference type="GO" id="GO:0005524">
    <property type="term" value="F:ATP binding"/>
    <property type="evidence" value="ECO:0007669"/>
    <property type="project" value="UniProtKB-KW"/>
</dbReference>
<organism evidence="9 10">
    <name type="scientific">Candidatus Onthovivens merdipullorum</name>
    <dbReference type="NCBI Taxonomy" id="2840889"/>
    <lineage>
        <taxon>Bacteria</taxon>
        <taxon>Bacillati</taxon>
        <taxon>Bacillota</taxon>
        <taxon>Bacilli</taxon>
        <taxon>Bacillales</taxon>
        <taxon>Candidatus Onthovivens</taxon>
    </lineage>
</organism>
<reference evidence="9" key="2">
    <citation type="journal article" date="2021" name="PeerJ">
        <title>Extensive microbial diversity within the chicken gut microbiome revealed by metagenomics and culture.</title>
        <authorList>
            <person name="Gilroy R."/>
            <person name="Ravi A."/>
            <person name="Getino M."/>
            <person name="Pursley I."/>
            <person name="Horton D.L."/>
            <person name="Alikhan N.F."/>
            <person name="Baker D."/>
            <person name="Gharbi K."/>
            <person name="Hall N."/>
            <person name="Watson M."/>
            <person name="Adriaenssens E.M."/>
            <person name="Foster-Nyarko E."/>
            <person name="Jarju S."/>
            <person name="Secka A."/>
            <person name="Antonio M."/>
            <person name="Oren A."/>
            <person name="Chaudhuri R.R."/>
            <person name="La Ragione R."/>
            <person name="Hildebrand F."/>
            <person name="Pallen M.J."/>
        </authorList>
    </citation>
    <scope>NUCLEOTIDE SEQUENCE</scope>
    <source>
        <strain evidence="9">11159</strain>
    </source>
</reference>
<evidence type="ECO:0000259" key="8">
    <source>
        <dbReference type="Pfam" id="PF02687"/>
    </source>
</evidence>
<dbReference type="SUPFAM" id="SSF52540">
    <property type="entry name" value="P-loop containing nucleoside triphosphate hydrolases"/>
    <property type="match status" value="1"/>
</dbReference>
<keyword evidence="5 6" id="KW-0472">Membrane</keyword>
<dbReference type="InterPro" id="IPR003439">
    <property type="entry name" value="ABC_transporter-like_ATP-bd"/>
</dbReference>
<evidence type="ECO:0000256" key="5">
    <source>
        <dbReference type="ARBA" id="ARBA00023136"/>
    </source>
</evidence>
<proteinExistence type="predicted"/>
<feature type="domain" description="ABC transporter" evidence="7">
    <location>
        <begin position="8"/>
        <end position="59"/>
    </location>
</feature>
<evidence type="ECO:0000256" key="1">
    <source>
        <dbReference type="ARBA" id="ARBA00004651"/>
    </source>
</evidence>
<keyword evidence="9" id="KW-0547">Nucleotide-binding</keyword>
<gene>
    <name evidence="9" type="ORF">IAC58_02660</name>
</gene>
<dbReference type="Proteomes" id="UP000823613">
    <property type="component" value="Unassembled WGS sequence"/>
</dbReference>
<evidence type="ECO:0000256" key="2">
    <source>
        <dbReference type="ARBA" id="ARBA00022475"/>
    </source>
</evidence>
<name>A0A9D9GU83_9BACL</name>
<accession>A0A9D9GU83</accession>
<feature type="transmembrane region" description="Helical" evidence="6">
    <location>
        <begin position="751"/>
        <end position="772"/>
    </location>
</feature>
<feature type="transmembrane region" description="Helical" evidence="6">
    <location>
        <begin position="154"/>
        <end position="174"/>
    </location>
</feature>
<dbReference type="Pfam" id="PF02687">
    <property type="entry name" value="FtsX"/>
    <property type="match status" value="1"/>
</dbReference>
<evidence type="ECO:0000256" key="4">
    <source>
        <dbReference type="ARBA" id="ARBA00022989"/>
    </source>
</evidence>
<dbReference type="PANTHER" id="PTHR24220:SF86">
    <property type="entry name" value="ABC TRANSPORTER ABCH.1"/>
    <property type="match status" value="1"/>
</dbReference>
<keyword evidence="4 6" id="KW-1133">Transmembrane helix</keyword>
<feature type="non-terminal residue" evidence="9">
    <location>
        <position position="1"/>
    </location>
</feature>
<evidence type="ECO:0000256" key="3">
    <source>
        <dbReference type="ARBA" id="ARBA00022692"/>
    </source>
</evidence>
<dbReference type="GO" id="GO:0016887">
    <property type="term" value="F:ATP hydrolysis activity"/>
    <property type="evidence" value="ECO:0007669"/>
    <property type="project" value="InterPro"/>
</dbReference>
<comment type="subcellular location">
    <subcellularLocation>
        <location evidence="1">Cell membrane</location>
        <topology evidence="1">Multi-pass membrane protein</topology>
    </subcellularLocation>
</comment>
<evidence type="ECO:0000256" key="6">
    <source>
        <dbReference type="SAM" id="Phobius"/>
    </source>
</evidence>
<dbReference type="AlphaFoldDB" id="A0A9D9GU83"/>
<keyword evidence="9" id="KW-0067">ATP-binding</keyword>
<evidence type="ECO:0000313" key="9">
    <source>
        <dbReference type="EMBL" id="MBO8427445.1"/>
    </source>
</evidence>
<evidence type="ECO:0000313" key="10">
    <source>
        <dbReference type="Proteomes" id="UP000823613"/>
    </source>
</evidence>
<dbReference type="InterPro" id="IPR003838">
    <property type="entry name" value="ABC3_permease_C"/>
</dbReference>
<feature type="domain" description="ABC3 transporter permease C-terminal" evidence="8">
    <location>
        <begin position="701"/>
        <end position="815"/>
    </location>
</feature>
<feature type="transmembrane region" description="Helical" evidence="6">
    <location>
        <begin position="691"/>
        <end position="717"/>
    </location>
</feature>
<comment type="caution">
    <text evidence="9">The sequence shown here is derived from an EMBL/GenBank/DDBJ whole genome shotgun (WGS) entry which is preliminary data.</text>
</comment>
<sequence>NKLNKEIKKQNIIDILNALDIYNIKDEYVHNLSGGEKQRVAIARALINKPKIIFCDEPTGSLDEKNAEAIFEILKKISNTTLVILVSHDKELVNKYCDYIFDMKDKELIKNKPKYINYDEIFIVSSNEKSSGKLSFKYIFRNIKNVLKIKKGRYLLSSSIFSLSLICLGLTLFISNNVSQSINKAFGTIVNENSLLLQRKNQDNQISAYSASEIDILNLKKEYYEDIEYIGCKYLVNFPSFFVDENRFFIYKGDFSKELSFLTATSINEFSYLTEETKLNNNFCPSSVIDNPLKNDEIIVSLDYLNMEKLCKDLQIVRSYKSLGEHLKDNNVQLILKVRNDNWNYSDEQLFRLVGIMQSPQTKIYHTNELFNKFVFEDSMRLPTTNNMLEVSYYPWVMKKVYYLKAKTFQTQLINKILENDKYKNFIFDSDNSTYSPSLCKVGELCHNNRIFVFRSLNDIFEHYVIDQIYKTNNKFSNYYYTTFYGYANYGNSLFNGFACPLYFSLSDKDVNKIVTSLEKIPVNNNEVKFDNNIARGYVLDTNSENVKFSITYDGAYQGKETLDLNEIAISSALASKLSNIDLLNKDIYLTLNYSSESNGKDIFNKFKTIKLKIGGIVDSDRYQIYQKPDFSIYLFRDFFEISVFSLIPQAVVYEFNEKPSEKEIRLINNKFQEYELIDPFKPINNSVNEVFGYIDLGLSVFTVFASLSTIVLLFVINTINFEEEKRNITILKLIGFDDLEIAKMQLIKNFAYTLPSLLTSSFSLIILSIFISKMIAEILGLSMAYTLPLSSFLGIALLTIFLTLISFIFIYFYTKNKENYQNLH</sequence>
<dbReference type="Gene3D" id="3.40.50.300">
    <property type="entry name" value="P-loop containing nucleotide triphosphate hydrolases"/>
    <property type="match status" value="1"/>
</dbReference>
<dbReference type="PANTHER" id="PTHR24220">
    <property type="entry name" value="IMPORT ATP-BINDING PROTEIN"/>
    <property type="match status" value="1"/>
</dbReference>
<feature type="transmembrane region" description="Helical" evidence="6">
    <location>
        <begin position="792"/>
        <end position="814"/>
    </location>
</feature>
<dbReference type="InterPro" id="IPR027417">
    <property type="entry name" value="P-loop_NTPase"/>
</dbReference>
<dbReference type="GO" id="GO:0005886">
    <property type="term" value="C:plasma membrane"/>
    <property type="evidence" value="ECO:0007669"/>
    <property type="project" value="UniProtKB-SubCell"/>
</dbReference>
<keyword evidence="2" id="KW-1003">Cell membrane</keyword>